<gene>
    <name evidence="3" type="ORF">CRG98_016175</name>
</gene>
<dbReference type="PANTHER" id="PTHR37610">
    <property type="entry name" value="CCHC-TYPE DOMAIN-CONTAINING PROTEIN"/>
    <property type="match status" value="1"/>
</dbReference>
<name>A0A2I0K4N7_PUNGR</name>
<organism evidence="3 4">
    <name type="scientific">Punica granatum</name>
    <name type="common">Pomegranate</name>
    <dbReference type="NCBI Taxonomy" id="22663"/>
    <lineage>
        <taxon>Eukaryota</taxon>
        <taxon>Viridiplantae</taxon>
        <taxon>Streptophyta</taxon>
        <taxon>Embryophyta</taxon>
        <taxon>Tracheophyta</taxon>
        <taxon>Spermatophyta</taxon>
        <taxon>Magnoliopsida</taxon>
        <taxon>eudicotyledons</taxon>
        <taxon>Gunneridae</taxon>
        <taxon>Pentapetalae</taxon>
        <taxon>rosids</taxon>
        <taxon>malvids</taxon>
        <taxon>Myrtales</taxon>
        <taxon>Lythraceae</taxon>
        <taxon>Punica</taxon>
    </lineage>
</organism>
<dbReference type="EMBL" id="PGOL01000888">
    <property type="protein sequence ID" value="PKI63508.1"/>
    <property type="molecule type" value="Genomic_DNA"/>
</dbReference>
<dbReference type="Pfam" id="PF14244">
    <property type="entry name" value="Retrotran_gag_3"/>
    <property type="match status" value="1"/>
</dbReference>
<sequence>MAANNSSPYTVSSSDGPGNQLISCTLNGENYLTWSKLMWTALIAKNKIAFVNGTIQKPNEGDANYQQWVTCNSMVVAWLSNSVDQELRPSVACIQNAKTLRDDLKERFSQGKGKQLGFHQMKNGVNGNPGPFNTAGNQAQAHVVQTSGLSAQRTGKPNSLSELSPAQFAQFQKFLNMIGNDDETVDPRYLKDFVCNTVVIRPPHSTTPTPSSSSIAIDSDVEPKSYKEAFKDPRWRAAMNEEVRALELNKT</sequence>
<dbReference type="InterPro" id="IPR029472">
    <property type="entry name" value="Copia-like_N"/>
</dbReference>
<feature type="domain" description="Retrotransposon Copia-like N-terminal" evidence="2">
    <location>
        <begin position="13"/>
        <end position="59"/>
    </location>
</feature>
<comment type="caution">
    <text evidence="3">The sequence shown here is derived from an EMBL/GenBank/DDBJ whole genome shotgun (WGS) entry which is preliminary data.</text>
</comment>
<evidence type="ECO:0000313" key="4">
    <source>
        <dbReference type="Proteomes" id="UP000233551"/>
    </source>
</evidence>
<accession>A0A2I0K4N7</accession>
<feature type="compositionally biased region" description="Low complexity" evidence="1">
    <location>
        <begin position="203"/>
        <end position="214"/>
    </location>
</feature>
<evidence type="ECO:0000256" key="1">
    <source>
        <dbReference type="SAM" id="MobiDB-lite"/>
    </source>
</evidence>
<evidence type="ECO:0000313" key="3">
    <source>
        <dbReference type="EMBL" id="PKI63508.1"/>
    </source>
</evidence>
<proteinExistence type="predicted"/>
<feature type="region of interest" description="Disordered" evidence="1">
    <location>
        <begin position="203"/>
        <end position="222"/>
    </location>
</feature>
<evidence type="ECO:0000259" key="2">
    <source>
        <dbReference type="Pfam" id="PF14244"/>
    </source>
</evidence>
<dbReference type="Proteomes" id="UP000233551">
    <property type="component" value="Unassembled WGS sequence"/>
</dbReference>
<reference evidence="3 4" key="1">
    <citation type="submission" date="2017-11" db="EMBL/GenBank/DDBJ databases">
        <title>De-novo sequencing of pomegranate (Punica granatum L.) genome.</title>
        <authorList>
            <person name="Akparov Z."/>
            <person name="Amiraslanov A."/>
            <person name="Hajiyeva S."/>
            <person name="Abbasov M."/>
            <person name="Kaur K."/>
            <person name="Hamwieh A."/>
            <person name="Solovyev V."/>
            <person name="Salamov A."/>
            <person name="Braich B."/>
            <person name="Kosarev P."/>
            <person name="Mahmoud A."/>
            <person name="Hajiyev E."/>
            <person name="Babayeva S."/>
            <person name="Izzatullayeva V."/>
            <person name="Mammadov A."/>
            <person name="Mammadov A."/>
            <person name="Sharifova S."/>
            <person name="Ojaghi J."/>
            <person name="Eynullazada K."/>
            <person name="Bayramov B."/>
            <person name="Abdulazimova A."/>
            <person name="Shahmuradov I."/>
        </authorList>
    </citation>
    <scope>NUCLEOTIDE SEQUENCE [LARGE SCALE GENOMIC DNA]</scope>
    <source>
        <strain evidence="4">cv. AG2017</strain>
        <tissue evidence="3">Leaf</tissue>
    </source>
</reference>
<dbReference type="AlphaFoldDB" id="A0A2I0K4N7"/>
<keyword evidence="4" id="KW-1185">Reference proteome</keyword>
<protein>
    <recommendedName>
        <fullName evidence="2">Retrotransposon Copia-like N-terminal domain-containing protein</fullName>
    </recommendedName>
</protein>
<dbReference type="PANTHER" id="PTHR37610:SF97">
    <property type="entry name" value="RETROTRANSPOSON GAG DOMAIN-CONTAINING PROTEIN"/>
    <property type="match status" value="1"/>
</dbReference>